<reference evidence="9" key="2">
    <citation type="submission" date="2020-09" db="EMBL/GenBank/DDBJ databases">
        <authorList>
            <person name="Sun Q."/>
            <person name="Zhou Y."/>
        </authorList>
    </citation>
    <scope>NUCLEOTIDE SEQUENCE</scope>
    <source>
        <strain evidence="9">CGMCC 1.12408</strain>
    </source>
</reference>
<evidence type="ECO:0000256" key="4">
    <source>
        <dbReference type="ARBA" id="ARBA00022695"/>
    </source>
</evidence>
<keyword evidence="10" id="KW-1185">Reference proteome</keyword>
<dbReference type="Pfam" id="PF05066">
    <property type="entry name" value="HARE-HTH"/>
    <property type="match status" value="1"/>
</dbReference>
<evidence type="ECO:0000313" key="9">
    <source>
        <dbReference type="EMBL" id="GGA64089.1"/>
    </source>
</evidence>
<sequence length="184" mass="21966">MSLDNLSREDIKKMSMLELAKEVLLAEKKALDFKDIFSRVAELKEYTNEQKDDLLAQFYTDLNVDGRFITLGSNMWGLKRWYPFEQMDEDIYNEPTKKKKSKKKKLDEDDDLDIEEDLDLDLDDDDLDDDDDFEDIDDDEFDEIEEDDDFDEFDDDDDDEVDDELEDLNEIDEDEIDEDFDEDK</sequence>
<feature type="domain" description="HTH HARE-type" evidence="8">
    <location>
        <begin position="14"/>
        <end position="81"/>
    </location>
</feature>
<comment type="similarity">
    <text evidence="1 6">Belongs to the RpoE family.</text>
</comment>
<dbReference type="InterPro" id="IPR029757">
    <property type="entry name" value="RpoE"/>
</dbReference>
<evidence type="ECO:0000256" key="1">
    <source>
        <dbReference type="ARBA" id="ARBA00009828"/>
    </source>
</evidence>
<keyword evidence="5 6" id="KW-0804">Transcription</keyword>
<dbReference type="InterPro" id="IPR038087">
    <property type="entry name" value="RNAP_delta_N_dom_sf"/>
</dbReference>
<dbReference type="GO" id="GO:0000428">
    <property type="term" value="C:DNA-directed RNA polymerase complex"/>
    <property type="evidence" value="ECO:0007669"/>
    <property type="project" value="UniProtKB-KW"/>
</dbReference>
<dbReference type="HAMAP" id="MF_00357">
    <property type="entry name" value="RNApol_bact_RpoE"/>
    <property type="match status" value="1"/>
</dbReference>
<proteinExistence type="inferred from homology"/>
<comment type="subunit">
    <text evidence="6">RNAP is composed of a core of 2 alpha, a beta and a beta' subunits. The core is associated with a delta subunit and one of several sigma factors.</text>
</comment>
<evidence type="ECO:0000256" key="7">
    <source>
        <dbReference type="SAM" id="MobiDB-lite"/>
    </source>
</evidence>
<comment type="function">
    <text evidence="6">Participates in both the initiation and recycling phases of transcription. In the presence of the delta subunit, RNAP displays an increased specificity of transcription, a decreased affinity for nucleic acids, and an increased efficiency of RNA synthesis because of enhanced recycling.</text>
</comment>
<evidence type="ECO:0000313" key="10">
    <source>
        <dbReference type="Proteomes" id="UP000613512"/>
    </source>
</evidence>
<dbReference type="Proteomes" id="UP000613512">
    <property type="component" value="Unassembled WGS sequence"/>
</dbReference>
<dbReference type="AlphaFoldDB" id="A0A916RNQ8"/>
<dbReference type="PROSITE" id="PS51913">
    <property type="entry name" value="HTH_HARE"/>
    <property type="match status" value="1"/>
</dbReference>
<evidence type="ECO:0000256" key="3">
    <source>
        <dbReference type="ARBA" id="ARBA00022679"/>
    </source>
</evidence>
<feature type="region of interest" description="Disordered" evidence="7">
    <location>
        <begin position="114"/>
        <end position="184"/>
    </location>
</feature>
<gene>
    <name evidence="6" type="primary">rpoE</name>
    <name evidence="9" type="ORF">GCM10008025_04890</name>
</gene>
<evidence type="ECO:0000259" key="8">
    <source>
        <dbReference type="PROSITE" id="PS51913"/>
    </source>
</evidence>
<keyword evidence="4 6" id="KW-0548">Nucleotidyltransferase</keyword>
<organism evidence="9 10">
    <name type="scientific">Ornithinibacillus halotolerans</name>
    <dbReference type="NCBI Taxonomy" id="1274357"/>
    <lineage>
        <taxon>Bacteria</taxon>
        <taxon>Bacillati</taxon>
        <taxon>Bacillota</taxon>
        <taxon>Bacilli</taxon>
        <taxon>Bacillales</taxon>
        <taxon>Bacillaceae</taxon>
        <taxon>Ornithinibacillus</taxon>
    </lineage>
</organism>
<dbReference type="GO" id="GO:0006355">
    <property type="term" value="P:regulation of DNA-templated transcription"/>
    <property type="evidence" value="ECO:0007669"/>
    <property type="project" value="UniProtKB-UniRule"/>
</dbReference>
<evidence type="ECO:0000256" key="5">
    <source>
        <dbReference type="ARBA" id="ARBA00023163"/>
    </source>
</evidence>
<dbReference type="InterPro" id="IPR007759">
    <property type="entry name" value="Asxl_HARE-HTH"/>
</dbReference>
<name>A0A916RNQ8_9BACI</name>
<comment type="caution">
    <text evidence="9">The sequence shown here is derived from an EMBL/GenBank/DDBJ whole genome shotgun (WGS) entry which is preliminary data.</text>
</comment>
<accession>A0A916RNQ8</accession>
<dbReference type="GO" id="GO:0003899">
    <property type="term" value="F:DNA-directed RNA polymerase activity"/>
    <property type="evidence" value="ECO:0007669"/>
    <property type="project" value="UniProtKB-UniRule"/>
</dbReference>
<dbReference type="Gene3D" id="1.10.10.1250">
    <property type="entry name" value="RNA polymerase, subunit delta, N-terminal domain"/>
    <property type="match status" value="1"/>
</dbReference>
<protein>
    <recommendedName>
        <fullName evidence="6">Probable DNA-directed RNA polymerase subunit delta</fullName>
    </recommendedName>
    <alternativeName>
        <fullName evidence="6">RNAP delta factor</fullName>
    </alternativeName>
</protein>
<evidence type="ECO:0000256" key="2">
    <source>
        <dbReference type="ARBA" id="ARBA00022478"/>
    </source>
</evidence>
<keyword evidence="2 6" id="KW-0240">DNA-directed RNA polymerase</keyword>
<dbReference type="GO" id="GO:0006351">
    <property type="term" value="P:DNA-templated transcription"/>
    <property type="evidence" value="ECO:0007669"/>
    <property type="project" value="InterPro"/>
</dbReference>
<evidence type="ECO:0000256" key="6">
    <source>
        <dbReference type="HAMAP-Rule" id="MF_00357"/>
    </source>
</evidence>
<dbReference type="NCBIfam" id="TIGR04567">
    <property type="entry name" value="RNAP_delt_lowGC"/>
    <property type="match status" value="1"/>
</dbReference>
<dbReference type="EMBL" id="BMEY01000002">
    <property type="protein sequence ID" value="GGA64089.1"/>
    <property type="molecule type" value="Genomic_DNA"/>
</dbReference>
<keyword evidence="3 6" id="KW-0808">Transferase</keyword>
<reference evidence="9" key="1">
    <citation type="journal article" date="2014" name="Int. J. Syst. Evol. Microbiol.">
        <title>Complete genome sequence of Corynebacterium casei LMG S-19264T (=DSM 44701T), isolated from a smear-ripened cheese.</title>
        <authorList>
            <consortium name="US DOE Joint Genome Institute (JGI-PGF)"/>
            <person name="Walter F."/>
            <person name="Albersmeier A."/>
            <person name="Kalinowski J."/>
            <person name="Ruckert C."/>
        </authorList>
    </citation>
    <scope>NUCLEOTIDE SEQUENCE</scope>
    <source>
        <strain evidence="9">CGMCC 1.12408</strain>
    </source>
</reference>